<reference evidence="3 4" key="1">
    <citation type="submission" date="2021-06" db="EMBL/GenBank/DDBJ databases">
        <title>Microbial metabolic specificity influences pelagic lipid remineralization.</title>
        <authorList>
            <person name="Behrendt L."/>
            <person name="Hunter J.E."/>
            <person name="Alcolombri U."/>
            <person name="Smriga S."/>
            <person name="Mincer T."/>
            <person name="Lowenstein D.P."/>
            <person name="Peaudecerf F.J."/>
            <person name="Fernandez V.I."/>
            <person name="Fredricks H."/>
            <person name="Almblad H."/>
            <person name="Harrison J.J."/>
            <person name="Stocker R."/>
            <person name="Van Mooy B.A.S."/>
        </authorList>
    </citation>
    <scope>NUCLEOTIDE SEQUENCE [LARGE SCALE GENOMIC DNA]</scope>
    <source>
        <strain evidence="3 4">HP15-B</strain>
    </source>
</reference>
<dbReference type="PANTHER" id="PTHR11022:SF41">
    <property type="entry name" value="PEPTIDOGLYCAN-RECOGNITION PROTEIN LC-RELATED"/>
    <property type="match status" value="1"/>
</dbReference>
<dbReference type="GO" id="GO:0008745">
    <property type="term" value="F:N-acetylmuramoyl-L-alanine amidase activity"/>
    <property type="evidence" value="ECO:0007669"/>
    <property type="project" value="UniProtKB-EC"/>
</dbReference>
<dbReference type="SUPFAM" id="SSF55846">
    <property type="entry name" value="N-acetylmuramoyl-L-alanine amidase-like"/>
    <property type="match status" value="1"/>
</dbReference>
<dbReference type="GeneID" id="78559278"/>
<dbReference type="PANTHER" id="PTHR11022">
    <property type="entry name" value="PEPTIDOGLYCAN RECOGNITION PROTEIN"/>
    <property type="match status" value="1"/>
</dbReference>
<accession>A0ABX8IN18</accession>
<keyword evidence="3" id="KW-0378">Hydrolase</keyword>
<protein>
    <submittedName>
        <fullName evidence="3">N-acetylmuramoyl-L-alanine amidase</fullName>
        <ecNumber evidence="3">3.5.1.28</ecNumber>
    </submittedName>
</protein>
<evidence type="ECO:0000313" key="4">
    <source>
        <dbReference type="Proteomes" id="UP000683442"/>
    </source>
</evidence>
<gene>
    <name evidence="3" type="ORF">KQ249_07505</name>
</gene>
<dbReference type="InterPro" id="IPR036505">
    <property type="entry name" value="Amidase/PGRP_sf"/>
</dbReference>
<dbReference type="Gene3D" id="3.40.80.10">
    <property type="entry name" value="Peptidoglycan recognition protein-like"/>
    <property type="match status" value="1"/>
</dbReference>
<keyword evidence="4" id="KW-1185">Reference proteome</keyword>
<comment type="similarity">
    <text evidence="1">Belongs to the N-acetylmuramoyl-L-alanine amidase 2 family.</text>
</comment>
<dbReference type="SMART" id="SM00701">
    <property type="entry name" value="PGRP"/>
    <property type="match status" value="1"/>
</dbReference>
<dbReference type="RefSeq" id="WP_014576193.1">
    <property type="nucleotide sequence ID" value="NZ_CBDIPR010000001.1"/>
</dbReference>
<dbReference type="InterPro" id="IPR006619">
    <property type="entry name" value="PGRP_domain_met/bac"/>
</dbReference>
<dbReference type="CDD" id="cd06583">
    <property type="entry name" value="PGRP"/>
    <property type="match status" value="1"/>
</dbReference>
<organism evidence="3 4">
    <name type="scientific">Marinobacter adhaerens</name>
    <dbReference type="NCBI Taxonomy" id="1033846"/>
    <lineage>
        <taxon>Bacteria</taxon>
        <taxon>Pseudomonadati</taxon>
        <taxon>Pseudomonadota</taxon>
        <taxon>Gammaproteobacteria</taxon>
        <taxon>Pseudomonadales</taxon>
        <taxon>Marinobacteraceae</taxon>
        <taxon>Marinobacter</taxon>
    </lineage>
</organism>
<dbReference type="Pfam" id="PF01510">
    <property type="entry name" value="Amidase_2"/>
    <property type="match status" value="1"/>
</dbReference>
<evidence type="ECO:0000259" key="2">
    <source>
        <dbReference type="SMART" id="SM00701"/>
    </source>
</evidence>
<name>A0ABX8IN18_9GAMM</name>
<dbReference type="InterPro" id="IPR015510">
    <property type="entry name" value="PGRP"/>
</dbReference>
<dbReference type="InterPro" id="IPR002502">
    <property type="entry name" value="Amidase_domain"/>
</dbReference>
<dbReference type="EC" id="3.5.1.28" evidence="3"/>
<evidence type="ECO:0000313" key="3">
    <source>
        <dbReference type="EMBL" id="QWV14430.1"/>
    </source>
</evidence>
<sequence length="141" mass="16161">MRTIKYLVVHVSDSPKDRGDTAEDIHRWHQQRGWDGIGYNAVITGDAELQPGRPDYWQGAHVRDFDKDGEGDNSDSLGICIITDTAPDEDQLRTLEGWLHVKLLEHPEAEVVGHRDLDSRKTCPNMDVPAWWASRKKYRID</sequence>
<proteinExistence type="inferred from homology"/>
<dbReference type="EMBL" id="CP076686">
    <property type="protein sequence ID" value="QWV14430.1"/>
    <property type="molecule type" value="Genomic_DNA"/>
</dbReference>
<feature type="domain" description="Peptidoglycan recognition protein family" evidence="2">
    <location>
        <begin position="1"/>
        <end position="118"/>
    </location>
</feature>
<evidence type="ECO:0000256" key="1">
    <source>
        <dbReference type="ARBA" id="ARBA00007553"/>
    </source>
</evidence>
<dbReference type="Proteomes" id="UP000683442">
    <property type="component" value="Chromosome"/>
</dbReference>